<feature type="binding site" evidence="7">
    <location>
        <position position="131"/>
    </location>
    <ligand>
        <name>Mg(2+)</name>
        <dbReference type="ChEBI" id="CHEBI:18420"/>
    </ligand>
</feature>
<dbReference type="InterPro" id="IPR000715">
    <property type="entry name" value="Glycosyl_transferase_4"/>
</dbReference>
<dbReference type="EMBL" id="NXLV01000001">
    <property type="protein sequence ID" value="RDU72252.1"/>
    <property type="molecule type" value="Genomic_DNA"/>
</dbReference>
<dbReference type="Proteomes" id="UP000257045">
    <property type="component" value="Unassembled WGS sequence"/>
</dbReference>
<feature type="binding site" evidence="7">
    <location>
        <position position="188"/>
    </location>
    <ligand>
        <name>Mg(2+)</name>
        <dbReference type="ChEBI" id="CHEBI:18420"/>
    </ligand>
</feature>
<comment type="cofactor">
    <cofactor evidence="7">
        <name>Mg(2+)</name>
        <dbReference type="ChEBI" id="CHEBI:18420"/>
    </cofactor>
</comment>
<feature type="transmembrane region" description="Helical" evidence="8">
    <location>
        <begin position="138"/>
        <end position="155"/>
    </location>
</feature>
<evidence type="ECO:0000313" key="10">
    <source>
        <dbReference type="Proteomes" id="UP000257045"/>
    </source>
</evidence>
<feature type="transmembrane region" description="Helical" evidence="8">
    <location>
        <begin position="113"/>
        <end position="131"/>
    </location>
</feature>
<proteinExistence type="predicted"/>
<keyword evidence="10" id="KW-1185">Reference proteome</keyword>
<dbReference type="AlphaFoldDB" id="A0A3D8J411"/>
<accession>A0A3D8J411</accession>
<gene>
    <name evidence="9" type="ORF">CQA58_00080</name>
</gene>
<reference evidence="9 10" key="1">
    <citation type="submission" date="2018-04" db="EMBL/GenBank/DDBJ databases">
        <title>Novel Campyloabacter and Helicobacter Species and Strains.</title>
        <authorList>
            <person name="Mannion A.J."/>
            <person name="Shen Z."/>
            <person name="Fox J.G."/>
        </authorList>
    </citation>
    <scope>NUCLEOTIDE SEQUENCE [LARGE SCALE GENOMIC DNA]</scope>
    <source>
        <strain evidence="9 10">MIT 04-9366</strain>
    </source>
</reference>
<dbReference type="OrthoDB" id="9783652at2"/>
<dbReference type="Pfam" id="PF00953">
    <property type="entry name" value="Glycos_transf_4"/>
    <property type="match status" value="1"/>
</dbReference>
<evidence type="ECO:0000256" key="2">
    <source>
        <dbReference type="ARBA" id="ARBA00022475"/>
    </source>
</evidence>
<keyword evidence="4 8" id="KW-0812">Transmembrane</keyword>
<dbReference type="CDD" id="cd06853">
    <property type="entry name" value="GT_WecA_like"/>
    <property type="match status" value="1"/>
</dbReference>
<organism evidence="9 10">
    <name type="scientific">Helicobacter brantae</name>
    <dbReference type="NCBI Taxonomy" id="375927"/>
    <lineage>
        <taxon>Bacteria</taxon>
        <taxon>Pseudomonadati</taxon>
        <taxon>Campylobacterota</taxon>
        <taxon>Epsilonproteobacteria</taxon>
        <taxon>Campylobacterales</taxon>
        <taxon>Helicobacteraceae</taxon>
        <taxon>Helicobacter</taxon>
    </lineage>
</organism>
<comment type="subcellular location">
    <subcellularLocation>
        <location evidence="1">Cell membrane</location>
        <topology evidence="1">Multi-pass membrane protein</topology>
    </subcellularLocation>
</comment>
<dbReference type="PANTHER" id="PTHR22926:SF3">
    <property type="entry name" value="UNDECAPRENYL-PHOSPHATE ALPHA-N-ACETYLGLUCOSAMINYL 1-PHOSPHATE TRANSFERASE"/>
    <property type="match status" value="1"/>
</dbReference>
<keyword evidence="3 9" id="KW-0808">Transferase</keyword>
<feature type="transmembrane region" description="Helical" evidence="8">
    <location>
        <begin position="265"/>
        <end position="283"/>
    </location>
</feature>
<dbReference type="GO" id="GO:0046872">
    <property type="term" value="F:metal ion binding"/>
    <property type="evidence" value="ECO:0007669"/>
    <property type="project" value="UniProtKB-KW"/>
</dbReference>
<evidence type="ECO:0000256" key="7">
    <source>
        <dbReference type="PIRSR" id="PIRSR600715-1"/>
    </source>
</evidence>
<evidence type="ECO:0000256" key="1">
    <source>
        <dbReference type="ARBA" id="ARBA00004651"/>
    </source>
</evidence>
<keyword evidence="7" id="KW-0460">Magnesium</keyword>
<dbReference type="PANTHER" id="PTHR22926">
    <property type="entry name" value="PHOSPHO-N-ACETYLMURAMOYL-PENTAPEPTIDE-TRANSFERASE"/>
    <property type="match status" value="1"/>
</dbReference>
<evidence type="ECO:0000256" key="4">
    <source>
        <dbReference type="ARBA" id="ARBA00022692"/>
    </source>
</evidence>
<protein>
    <submittedName>
        <fullName evidence="9">Undecaprenyl/decaprenyl-phosphate alpha-N-acetylglucosaminyl 1-phosphate transferase</fullName>
    </submittedName>
</protein>
<dbReference type="GO" id="GO:0005886">
    <property type="term" value="C:plasma membrane"/>
    <property type="evidence" value="ECO:0007669"/>
    <property type="project" value="UniProtKB-SubCell"/>
</dbReference>
<keyword evidence="2" id="KW-1003">Cell membrane</keyword>
<keyword evidence="5 8" id="KW-1133">Transmembrane helix</keyword>
<feature type="transmembrane region" description="Helical" evidence="8">
    <location>
        <begin position="30"/>
        <end position="47"/>
    </location>
</feature>
<feature type="transmembrane region" description="Helical" evidence="8">
    <location>
        <begin position="289"/>
        <end position="305"/>
    </location>
</feature>
<name>A0A3D8J411_9HELI</name>
<feature type="transmembrane region" description="Helical" evidence="8">
    <location>
        <begin position="216"/>
        <end position="234"/>
    </location>
</feature>
<keyword evidence="6 8" id="KW-0472">Membrane</keyword>
<comment type="caution">
    <text evidence="9">The sequence shown here is derived from an EMBL/GenBank/DDBJ whole genome shotgun (WGS) entry which is preliminary data.</text>
</comment>
<evidence type="ECO:0000256" key="6">
    <source>
        <dbReference type="ARBA" id="ARBA00023136"/>
    </source>
</evidence>
<dbReference type="GO" id="GO:0009103">
    <property type="term" value="P:lipopolysaccharide biosynthetic process"/>
    <property type="evidence" value="ECO:0007669"/>
    <property type="project" value="TreeGrafter"/>
</dbReference>
<sequence length="315" mass="34490">MVLSKKFGLFIDTATSDKPQRFHTLPTPRAGGIGIFAPFLFTSLSLLHTQSNFIYGALVGGSLVFLSGLVEDFNASLSPKVRLVLQCLGGGAFIYLSDLYLQNLGFGITLPSYIAIPFTLFAIVGIINAINIIDGFNGLAGGVALIALGVLTYLSEGGVESIVFLALLGGVLGFLALNFPKGKIFLGDGGAYFLGFILSISLINLTQAPSSHISPWFGIALLIYPFWEVIFSIYRRKRHKIPAMLPDSNHLHQLIFHKTQSNPKTTLIILAFIAPFMLYALYFCNDEKALLLGSGIFIILYLLIYQRLVKFKNHF</sequence>
<feature type="transmembrane region" description="Helical" evidence="8">
    <location>
        <begin position="191"/>
        <end position="210"/>
    </location>
</feature>
<dbReference type="GO" id="GO:0071555">
    <property type="term" value="P:cell wall organization"/>
    <property type="evidence" value="ECO:0007669"/>
    <property type="project" value="TreeGrafter"/>
</dbReference>
<evidence type="ECO:0000256" key="5">
    <source>
        <dbReference type="ARBA" id="ARBA00022989"/>
    </source>
</evidence>
<dbReference type="GO" id="GO:0016780">
    <property type="term" value="F:phosphotransferase activity, for other substituted phosphate groups"/>
    <property type="evidence" value="ECO:0007669"/>
    <property type="project" value="InterPro"/>
</dbReference>
<keyword evidence="7" id="KW-0479">Metal-binding</keyword>
<feature type="transmembrane region" description="Helical" evidence="8">
    <location>
        <begin position="161"/>
        <end position="179"/>
    </location>
</feature>
<evidence type="ECO:0000256" key="3">
    <source>
        <dbReference type="ARBA" id="ARBA00022679"/>
    </source>
</evidence>
<dbReference type="GO" id="GO:0044038">
    <property type="term" value="P:cell wall macromolecule biosynthetic process"/>
    <property type="evidence" value="ECO:0007669"/>
    <property type="project" value="TreeGrafter"/>
</dbReference>
<evidence type="ECO:0000256" key="8">
    <source>
        <dbReference type="SAM" id="Phobius"/>
    </source>
</evidence>
<feature type="transmembrane region" description="Helical" evidence="8">
    <location>
        <begin position="53"/>
        <end position="71"/>
    </location>
</feature>
<evidence type="ECO:0000313" key="9">
    <source>
        <dbReference type="EMBL" id="RDU72252.1"/>
    </source>
</evidence>